<accession>A0A2T3ABY2</accession>
<keyword evidence="2" id="KW-1185">Reference proteome</keyword>
<dbReference type="EMBL" id="KZ678416">
    <property type="protein sequence ID" value="PSR90742.1"/>
    <property type="molecule type" value="Genomic_DNA"/>
</dbReference>
<dbReference type="InParanoid" id="A0A2T3ABY2"/>
<reference evidence="1 2" key="1">
    <citation type="journal article" date="2018" name="Mycol. Prog.">
        <title>Coniella lustricola, a new species from submerged detritus.</title>
        <authorList>
            <person name="Raudabaugh D.B."/>
            <person name="Iturriaga T."/>
            <person name="Carver A."/>
            <person name="Mondo S."/>
            <person name="Pangilinan J."/>
            <person name="Lipzen A."/>
            <person name="He G."/>
            <person name="Amirebrahimi M."/>
            <person name="Grigoriev I.V."/>
            <person name="Miller A.N."/>
        </authorList>
    </citation>
    <scope>NUCLEOTIDE SEQUENCE [LARGE SCALE GENOMIC DNA]</scope>
    <source>
        <strain evidence="1 2">B22-T-1</strain>
    </source>
</reference>
<name>A0A2T3ABY2_9PEZI</name>
<dbReference type="Proteomes" id="UP000241462">
    <property type="component" value="Unassembled WGS sequence"/>
</dbReference>
<evidence type="ECO:0000313" key="2">
    <source>
        <dbReference type="Proteomes" id="UP000241462"/>
    </source>
</evidence>
<organism evidence="1 2">
    <name type="scientific">Coniella lustricola</name>
    <dbReference type="NCBI Taxonomy" id="2025994"/>
    <lineage>
        <taxon>Eukaryota</taxon>
        <taxon>Fungi</taxon>
        <taxon>Dikarya</taxon>
        <taxon>Ascomycota</taxon>
        <taxon>Pezizomycotina</taxon>
        <taxon>Sordariomycetes</taxon>
        <taxon>Sordariomycetidae</taxon>
        <taxon>Diaporthales</taxon>
        <taxon>Schizoparmaceae</taxon>
        <taxon>Coniella</taxon>
    </lineage>
</organism>
<sequence length="205" mass="23336">MALQHPIDSPASEPQAQTLQVILTPPDRGQITVIACVRTNHDPAKYGFDILFPDTPLDTFRGFPVCEAYVHTQKKSGYASMYGWTQLVKDSLSDSKTWEFDYIPVSKELNWPFCWFGPEPTLFDGPARVNVSDLDWTARSFLTYIPDTLLSKRISHVLGFEWGFVIKDGQITVKKLISLEAADWNSHVEYFSGKFPGWTFMPHLN</sequence>
<proteinExistence type="predicted"/>
<dbReference type="AlphaFoldDB" id="A0A2T3ABY2"/>
<gene>
    <name evidence="1" type="ORF">BD289DRAFT_481537</name>
</gene>
<dbReference type="OrthoDB" id="4509254at2759"/>
<protein>
    <submittedName>
        <fullName evidence="1">Uncharacterized protein</fullName>
    </submittedName>
</protein>
<evidence type="ECO:0000313" key="1">
    <source>
        <dbReference type="EMBL" id="PSR90742.1"/>
    </source>
</evidence>